<dbReference type="AlphaFoldDB" id="A0A8I0K182"/>
<dbReference type="RefSeq" id="WP_154596019.1">
    <property type="nucleotide sequence ID" value="NZ_CP060587.1"/>
</dbReference>
<protein>
    <recommendedName>
        <fullName evidence="5">Maltokinase N-terminal cap domain-containing protein</fullName>
    </recommendedName>
</protein>
<keyword evidence="2" id="KW-0547">Nucleotide-binding</keyword>
<evidence type="ECO:0000313" key="9">
    <source>
        <dbReference type="Proteomes" id="UP000620591"/>
    </source>
</evidence>
<dbReference type="Pfam" id="PF18085">
    <property type="entry name" value="Mak_N_cap"/>
    <property type="match status" value="1"/>
</dbReference>
<reference evidence="6" key="1">
    <citation type="submission" date="2020-09" db="EMBL/GenBank/DDBJ databases">
        <title>Novel species in genus Aeromicrobium.</title>
        <authorList>
            <person name="Zhang G."/>
        </authorList>
    </citation>
    <scope>NUCLEOTIDE SEQUENCE</scope>
    <source>
        <strain evidence="8">zg-629</strain>
        <strain evidence="7">Zg-629</strain>
        <strain evidence="6">Zg-636</strain>
    </source>
</reference>
<evidence type="ECO:0000256" key="4">
    <source>
        <dbReference type="ARBA" id="ARBA00022840"/>
    </source>
</evidence>
<dbReference type="EMBL" id="CP060587">
    <property type="protein sequence ID" value="QNL94625.1"/>
    <property type="molecule type" value="Genomic_DNA"/>
</dbReference>
<evidence type="ECO:0000313" key="8">
    <source>
        <dbReference type="Proteomes" id="UP000515871"/>
    </source>
</evidence>
<dbReference type="InterPro" id="IPR040999">
    <property type="entry name" value="Mak_N_cap"/>
</dbReference>
<keyword evidence="1" id="KW-0808">Transferase</keyword>
<name>A0A8I0K182_9ACTN</name>
<dbReference type="Proteomes" id="UP000515871">
    <property type="component" value="Chromosome"/>
</dbReference>
<dbReference type="GO" id="GO:0005524">
    <property type="term" value="F:ATP binding"/>
    <property type="evidence" value="ECO:0007669"/>
    <property type="project" value="UniProtKB-KW"/>
</dbReference>
<keyword evidence="8" id="KW-1185">Reference proteome</keyword>
<gene>
    <name evidence="7" type="ORF">H9L21_01215</name>
    <name evidence="6" type="ORF">IBG24_12735</name>
</gene>
<accession>A0A8I0K182</accession>
<organism evidence="6 9">
    <name type="scientific">Aeromicrobium senzhongii</name>
    <dbReference type="NCBI Taxonomy" id="2663859"/>
    <lineage>
        <taxon>Bacteria</taxon>
        <taxon>Bacillati</taxon>
        <taxon>Actinomycetota</taxon>
        <taxon>Actinomycetes</taxon>
        <taxon>Propionibacteriales</taxon>
        <taxon>Nocardioidaceae</taxon>
        <taxon>Aeromicrobium</taxon>
    </lineage>
</organism>
<dbReference type="EMBL" id="JACTVM010000003">
    <property type="protein sequence ID" value="MBC9227181.1"/>
    <property type="molecule type" value="Genomic_DNA"/>
</dbReference>
<sequence>MGIVHPTSELTPSKADLLAAWLPTQSWWPHDAEVRPFRANFRLDDPTGEVGIETFLLPVPGGVAQVPVTYRSAPLDGGVLVGELEHSVLGHRWVYDGPSDPVYVAETTAVIRHAGTEVDLVDSDGHTLPRRPTTAAVRGSGDGSGELHVVRLVPGTVPADATGTLSATWTGQPEPAVLAWLARVD</sequence>
<evidence type="ECO:0000313" key="6">
    <source>
        <dbReference type="EMBL" id="MBC9227181.1"/>
    </source>
</evidence>
<dbReference type="GO" id="GO:0016301">
    <property type="term" value="F:kinase activity"/>
    <property type="evidence" value="ECO:0007669"/>
    <property type="project" value="UniProtKB-KW"/>
</dbReference>
<proteinExistence type="predicted"/>
<evidence type="ECO:0000256" key="3">
    <source>
        <dbReference type="ARBA" id="ARBA00022777"/>
    </source>
</evidence>
<evidence type="ECO:0000313" key="7">
    <source>
        <dbReference type="EMBL" id="QNL94625.1"/>
    </source>
</evidence>
<keyword evidence="4" id="KW-0067">ATP-binding</keyword>
<dbReference type="Proteomes" id="UP000620591">
    <property type="component" value="Unassembled WGS sequence"/>
</dbReference>
<keyword evidence="3" id="KW-0418">Kinase</keyword>
<evidence type="ECO:0000256" key="2">
    <source>
        <dbReference type="ARBA" id="ARBA00022741"/>
    </source>
</evidence>
<evidence type="ECO:0000259" key="5">
    <source>
        <dbReference type="Pfam" id="PF18085"/>
    </source>
</evidence>
<evidence type="ECO:0000256" key="1">
    <source>
        <dbReference type="ARBA" id="ARBA00022679"/>
    </source>
</evidence>
<feature type="domain" description="Maltokinase N-terminal cap" evidence="5">
    <location>
        <begin position="21"/>
        <end position="100"/>
    </location>
</feature>